<gene>
    <name evidence="2" type="ORF">QE152_g35810</name>
</gene>
<organism evidence="2 3">
    <name type="scientific">Popillia japonica</name>
    <name type="common">Japanese beetle</name>
    <dbReference type="NCBI Taxonomy" id="7064"/>
    <lineage>
        <taxon>Eukaryota</taxon>
        <taxon>Metazoa</taxon>
        <taxon>Ecdysozoa</taxon>
        <taxon>Arthropoda</taxon>
        <taxon>Hexapoda</taxon>
        <taxon>Insecta</taxon>
        <taxon>Pterygota</taxon>
        <taxon>Neoptera</taxon>
        <taxon>Endopterygota</taxon>
        <taxon>Coleoptera</taxon>
        <taxon>Polyphaga</taxon>
        <taxon>Scarabaeiformia</taxon>
        <taxon>Scarabaeidae</taxon>
        <taxon>Rutelinae</taxon>
        <taxon>Popillia</taxon>
    </lineage>
</organism>
<feature type="compositionally biased region" description="Basic and acidic residues" evidence="1">
    <location>
        <begin position="125"/>
        <end position="134"/>
    </location>
</feature>
<accession>A0AAW1IF68</accession>
<sequence length="134" mass="15515">MKLERSIKEKAVMKKRREKLKRTLHAFISMGYMNSQTNQTSMWFWCQACEKCEHANCAYVLSRQASARTPIDEPEEESTRQNKGEHANCAYVLSRQASARTPIDEPEEESTRQNKVKNGRNLESFVRESSKLVA</sequence>
<evidence type="ECO:0000313" key="2">
    <source>
        <dbReference type="EMBL" id="KAK9688063.1"/>
    </source>
</evidence>
<feature type="compositionally biased region" description="Basic and acidic residues" evidence="1">
    <location>
        <begin position="77"/>
        <end position="86"/>
    </location>
</feature>
<evidence type="ECO:0000256" key="1">
    <source>
        <dbReference type="SAM" id="MobiDB-lite"/>
    </source>
</evidence>
<dbReference type="EMBL" id="JASPKY010000609">
    <property type="protein sequence ID" value="KAK9688063.1"/>
    <property type="molecule type" value="Genomic_DNA"/>
</dbReference>
<reference evidence="2 3" key="1">
    <citation type="journal article" date="2024" name="BMC Genomics">
        <title>De novo assembly and annotation of Popillia japonica's genome with initial clues to its potential as an invasive pest.</title>
        <authorList>
            <person name="Cucini C."/>
            <person name="Boschi S."/>
            <person name="Funari R."/>
            <person name="Cardaioli E."/>
            <person name="Iannotti N."/>
            <person name="Marturano G."/>
            <person name="Paoli F."/>
            <person name="Bruttini M."/>
            <person name="Carapelli A."/>
            <person name="Frati F."/>
            <person name="Nardi F."/>
        </authorList>
    </citation>
    <scope>NUCLEOTIDE SEQUENCE [LARGE SCALE GENOMIC DNA]</scope>
    <source>
        <strain evidence="2">DMR45628</strain>
    </source>
</reference>
<feature type="region of interest" description="Disordered" evidence="1">
    <location>
        <begin position="66"/>
        <end position="134"/>
    </location>
</feature>
<dbReference type="AlphaFoldDB" id="A0AAW1IF68"/>
<evidence type="ECO:0000313" key="3">
    <source>
        <dbReference type="Proteomes" id="UP001458880"/>
    </source>
</evidence>
<name>A0AAW1IF68_POPJA</name>
<protein>
    <submittedName>
        <fullName evidence="2">Uncharacterized protein</fullName>
    </submittedName>
</protein>
<proteinExistence type="predicted"/>
<keyword evidence="3" id="KW-1185">Reference proteome</keyword>
<comment type="caution">
    <text evidence="2">The sequence shown here is derived from an EMBL/GenBank/DDBJ whole genome shotgun (WGS) entry which is preliminary data.</text>
</comment>
<dbReference type="Proteomes" id="UP001458880">
    <property type="component" value="Unassembled WGS sequence"/>
</dbReference>